<dbReference type="PROSITE" id="PS51085">
    <property type="entry name" value="2FE2S_FER_2"/>
    <property type="match status" value="1"/>
</dbReference>
<sequence>MQIIIDGRQITVLPDETVLQAARREGIFIPSLCYQDALEAISSCRLCLVEIVEAGRSKLVASCAFKVFDGLTVKTDSERVLKIRKTLLKLMYAQAPENPIILELMERYEVKPEKSFSSKEGQCILCGLCVQACKKLGSSAISTIYRGTVKRVSTPYDRQASSCIGCASCAGFCPTKCIEVQDTIEGRSIWNKKFEWAKCERCGAIVGTAKHYRASTDSETILCKDCRKKTMADVFAETLGE</sequence>
<evidence type="ECO:0000256" key="5">
    <source>
        <dbReference type="ARBA" id="ARBA00023004"/>
    </source>
</evidence>
<dbReference type="InterPro" id="IPR001041">
    <property type="entry name" value="2Fe-2S_ferredoxin-type"/>
</dbReference>
<dbReference type="InterPro" id="IPR050157">
    <property type="entry name" value="PSI_iron-sulfur_center"/>
</dbReference>
<organism evidence="9 10">
    <name type="scientific">Sinanaerobacter chloroacetimidivorans</name>
    <dbReference type="NCBI Taxonomy" id="2818044"/>
    <lineage>
        <taxon>Bacteria</taxon>
        <taxon>Bacillati</taxon>
        <taxon>Bacillota</taxon>
        <taxon>Clostridia</taxon>
        <taxon>Peptostreptococcales</taxon>
        <taxon>Anaerovoracaceae</taxon>
        <taxon>Sinanaerobacter</taxon>
    </lineage>
</organism>
<dbReference type="Proteomes" id="UP000675664">
    <property type="component" value="Unassembled WGS sequence"/>
</dbReference>
<feature type="domain" description="4Fe-4S ferredoxin-type" evidence="8">
    <location>
        <begin position="114"/>
        <end position="144"/>
    </location>
</feature>
<dbReference type="PROSITE" id="PS00198">
    <property type="entry name" value="4FE4S_FER_1"/>
    <property type="match status" value="1"/>
</dbReference>
<dbReference type="InterPro" id="IPR017896">
    <property type="entry name" value="4Fe4S_Fe-S-bd"/>
</dbReference>
<dbReference type="GO" id="GO:0046872">
    <property type="term" value="F:metal ion binding"/>
    <property type="evidence" value="ECO:0007669"/>
    <property type="project" value="UniProtKB-KW"/>
</dbReference>
<keyword evidence="5" id="KW-0408">Iron</keyword>
<evidence type="ECO:0000256" key="3">
    <source>
        <dbReference type="ARBA" id="ARBA00022485"/>
    </source>
</evidence>
<evidence type="ECO:0000313" key="10">
    <source>
        <dbReference type="Proteomes" id="UP000675664"/>
    </source>
</evidence>
<protein>
    <recommendedName>
        <fullName evidence="2">Ferredoxin</fullName>
    </recommendedName>
</protein>
<dbReference type="Pfam" id="PF13510">
    <property type="entry name" value="Fer2_4"/>
    <property type="match status" value="1"/>
</dbReference>
<comment type="function">
    <text evidence="1">Ferredoxins are iron-sulfur proteins that transfer electrons in a wide variety of metabolic reactions.</text>
</comment>
<comment type="caution">
    <text evidence="9">The sequence shown here is derived from an EMBL/GenBank/DDBJ whole genome shotgun (WGS) entry which is preliminary data.</text>
</comment>
<dbReference type="PROSITE" id="PS51379">
    <property type="entry name" value="4FE4S_FER_2"/>
    <property type="match status" value="2"/>
</dbReference>
<dbReference type="SUPFAM" id="SSF54292">
    <property type="entry name" value="2Fe-2S ferredoxin-like"/>
    <property type="match status" value="1"/>
</dbReference>
<evidence type="ECO:0000256" key="4">
    <source>
        <dbReference type="ARBA" id="ARBA00022723"/>
    </source>
</evidence>
<gene>
    <name evidence="9" type="ORF">KCX82_08395</name>
</gene>
<name>A0A8J7W2C8_9FIRM</name>
<dbReference type="SUPFAM" id="SSF54862">
    <property type="entry name" value="4Fe-4S ferredoxins"/>
    <property type="match status" value="1"/>
</dbReference>
<evidence type="ECO:0000256" key="6">
    <source>
        <dbReference type="ARBA" id="ARBA00023014"/>
    </source>
</evidence>
<dbReference type="InterPro" id="IPR036010">
    <property type="entry name" value="2Fe-2S_ferredoxin-like_sf"/>
</dbReference>
<keyword evidence="10" id="KW-1185">Reference proteome</keyword>
<reference evidence="9" key="1">
    <citation type="submission" date="2021-04" db="EMBL/GenBank/DDBJ databases">
        <title>Sinoanaerobacter chloroacetimidivorans sp. nov., an obligate anaerobic bacterium isolated from anaerobic sludge.</title>
        <authorList>
            <person name="Bao Y."/>
        </authorList>
    </citation>
    <scope>NUCLEOTIDE SEQUENCE</scope>
    <source>
        <strain evidence="9">BAD-6</strain>
    </source>
</reference>
<reference evidence="9" key="2">
    <citation type="submission" date="2021-04" db="EMBL/GenBank/DDBJ databases">
        <authorList>
            <person name="Liu J."/>
        </authorList>
    </citation>
    <scope>NUCLEOTIDE SEQUENCE</scope>
    <source>
        <strain evidence="9">BAD-6</strain>
    </source>
</reference>
<evidence type="ECO:0000259" key="8">
    <source>
        <dbReference type="PROSITE" id="PS51379"/>
    </source>
</evidence>
<dbReference type="PANTHER" id="PTHR24960">
    <property type="entry name" value="PHOTOSYSTEM I IRON-SULFUR CENTER-RELATED"/>
    <property type="match status" value="1"/>
</dbReference>
<feature type="domain" description="4Fe-4S ferredoxin-type" evidence="8">
    <location>
        <begin position="154"/>
        <end position="183"/>
    </location>
</feature>
<dbReference type="RefSeq" id="WP_227018015.1">
    <property type="nucleotide sequence ID" value="NZ_JAGSND010000004.1"/>
</dbReference>
<dbReference type="Gene3D" id="3.10.20.740">
    <property type="match status" value="1"/>
</dbReference>
<keyword evidence="6" id="KW-0411">Iron-sulfur</keyword>
<keyword evidence="3" id="KW-0004">4Fe-4S</keyword>
<evidence type="ECO:0000259" key="7">
    <source>
        <dbReference type="PROSITE" id="PS51085"/>
    </source>
</evidence>
<dbReference type="GO" id="GO:0051539">
    <property type="term" value="F:4 iron, 4 sulfur cluster binding"/>
    <property type="evidence" value="ECO:0007669"/>
    <property type="project" value="UniProtKB-KW"/>
</dbReference>
<accession>A0A8J7W2C8</accession>
<dbReference type="EMBL" id="JAGSND010000004">
    <property type="protein sequence ID" value="MBR0597888.1"/>
    <property type="molecule type" value="Genomic_DNA"/>
</dbReference>
<evidence type="ECO:0000256" key="1">
    <source>
        <dbReference type="ARBA" id="ARBA00003532"/>
    </source>
</evidence>
<dbReference type="Pfam" id="PF14697">
    <property type="entry name" value="Fer4_21"/>
    <property type="match status" value="1"/>
</dbReference>
<dbReference type="CDD" id="cd00207">
    <property type="entry name" value="fer2"/>
    <property type="match status" value="1"/>
</dbReference>
<feature type="domain" description="2Fe-2S ferredoxin-type" evidence="7">
    <location>
        <begin position="1"/>
        <end position="79"/>
    </location>
</feature>
<evidence type="ECO:0000256" key="2">
    <source>
        <dbReference type="ARBA" id="ARBA00013529"/>
    </source>
</evidence>
<evidence type="ECO:0000313" key="9">
    <source>
        <dbReference type="EMBL" id="MBR0597888.1"/>
    </source>
</evidence>
<dbReference type="InterPro" id="IPR017900">
    <property type="entry name" value="4Fe4S_Fe_S_CS"/>
</dbReference>
<proteinExistence type="predicted"/>
<dbReference type="AlphaFoldDB" id="A0A8J7W2C8"/>
<keyword evidence="4" id="KW-0479">Metal-binding</keyword>
<dbReference type="PANTHER" id="PTHR24960:SF84">
    <property type="entry name" value="HYDROGENASE SUBUNIT"/>
    <property type="match status" value="1"/>
</dbReference>